<dbReference type="GO" id="GO:0000139">
    <property type="term" value="C:Golgi membrane"/>
    <property type="evidence" value="ECO:0007669"/>
    <property type="project" value="InterPro"/>
</dbReference>
<feature type="repeat" description="Cys-rich GLG1" evidence="8">
    <location>
        <begin position="168"/>
        <end position="228"/>
    </location>
</feature>
<keyword evidence="7" id="KW-0325">Glycoprotein</keyword>
<dbReference type="HOGENOM" id="CLU_011063_0_0_1"/>
<dbReference type="PANTHER" id="PTHR11884">
    <property type="entry name" value="SELECTIN LIGAND RELATED"/>
    <property type="match status" value="1"/>
</dbReference>
<evidence type="ECO:0000256" key="2">
    <source>
        <dbReference type="ARBA" id="ARBA00022692"/>
    </source>
</evidence>
<feature type="repeat" description="Cys-rich GLG1" evidence="8">
    <location>
        <begin position="618"/>
        <end position="677"/>
    </location>
</feature>
<dbReference type="PANTHER" id="PTHR11884:SF1">
    <property type="entry name" value="GOLGI APPARATUS PROTEIN 1"/>
    <property type="match status" value="1"/>
</dbReference>
<dbReference type="eggNOG" id="KOG3648">
    <property type="taxonomic scope" value="Eukaryota"/>
</dbReference>
<name>T1J4W1_STRMM</name>
<keyword evidence="11" id="KW-1185">Reference proteome</keyword>
<sequence length="1066" mass="122334">MKLIDRVECAEDIRKLCGNSVRGNNFAILDCLQAERKPEDSGLSDQCSNVLWSFKQNLTSDNRFSEAAKGVCGNELTRVECNSQGQPPGYLLSCLIDLKDNLTDVQCKQFLTKMEGIVFSDYRLIFNFVFKCKADIAKFSCGRLNDEDDKKTHSQGVTIECLQTKALQLSPDCRHEILRISELQADDFHLDRPLYYACRNDREKFCSKISAGEGRIYKCLTRYKTDREMSIECQLKLTQRQKLIVQDYKVSKGLSKACRDDIKQYKCRENTSKVREIRLSQILICLESALHADQPVANDCQAEMLDHRRSVIEDFKISPDAVNACQNDIARLCSDKLEGNGKTIHCLMEHAKPTTRKKKRISQQCMKEIEKLVRESDMAEDWRVDPALKEACQTVVDATCKDIQPGEGRVLSCLMDKISSDHMTDECEERLLQMQYFVSRDFRLDTKLYRACRQNAIELCGASENWADETARYGPERGPLLPCLFRYAYHPNENMKLKSGCLQEVHRVMRQRAISVDLHPEIQEPCMEDLADYCAAQTGKGEELVCLQDHLENLSSDCQEAVNTYTEEEAEHAELNSVLYRACEPVAKIYCNDILKKDVDEGDLMQCLVYHKNDPDAKMHPKCKAAVDHFQLISLKNYRFSFKFKEACKQEVMTSCKAVRTKAEVVQCLSTMVKNDTLLDSPQRVGKECRHQLRVELLQRNEDFSLDPGLQEACQIERNKFCKNYAPGNAMVLECLKNHRRQLSAECFRKIFNREQEEMLDNSVDFALMTLCKRMIKEYCSDSDVTDVLSCLRDYKDKLKFDGRCRQIVIRRMVQQNTDYRLNPHLRKACSTEMTKYCKHILNSEPQNLAFEGKVIDCLKDHFYVNELNMECKRQVGVIIKESQMDVQQDAVLSDICKREIKDLCGGEDDGAGKVEECLKLKFQLNLLTTEQCRKQVAKLLQQTKADIHVDQLLFKACVLDLNDFCPKIPPGGGLQLLCLLDVLKSKPNQLRTDCRTKLSQRKEMFDIANQVVPVESMGELYAQVSISPARNYFLVVTFALIGMIFFGGLFCGRVTKRVRAETKNK</sequence>
<reference evidence="11" key="1">
    <citation type="submission" date="2011-05" db="EMBL/GenBank/DDBJ databases">
        <authorList>
            <person name="Richards S.R."/>
            <person name="Qu J."/>
            <person name="Jiang H."/>
            <person name="Jhangiani S.N."/>
            <person name="Agravi P."/>
            <person name="Goodspeed R."/>
            <person name="Gross S."/>
            <person name="Mandapat C."/>
            <person name="Jackson L."/>
            <person name="Mathew T."/>
            <person name="Pu L."/>
            <person name="Thornton R."/>
            <person name="Saada N."/>
            <person name="Wilczek-Boney K.B."/>
            <person name="Lee S."/>
            <person name="Kovar C."/>
            <person name="Wu Y."/>
            <person name="Scherer S.E."/>
            <person name="Worley K.C."/>
            <person name="Muzny D.M."/>
            <person name="Gibbs R."/>
        </authorList>
    </citation>
    <scope>NUCLEOTIDE SEQUENCE</scope>
    <source>
        <strain evidence="11">Brora</strain>
    </source>
</reference>
<evidence type="ECO:0008006" key="12">
    <source>
        <dbReference type="Google" id="ProtNLM"/>
    </source>
</evidence>
<evidence type="ECO:0000256" key="9">
    <source>
        <dbReference type="SAM" id="Phobius"/>
    </source>
</evidence>
<protein>
    <recommendedName>
        <fullName evidence="12">Golgi apparatus protein 1</fullName>
    </recommendedName>
</protein>
<evidence type="ECO:0000256" key="7">
    <source>
        <dbReference type="ARBA" id="ARBA00023180"/>
    </source>
</evidence>
<evidence type="ECO:0000256" key="3">
    <source>
        <dbReference type="ARBA" id="ARBA00022729"/>
    </source>
</evidence>
<dbReference type="InterPro" id="IPR039728">
    <property type="entry name" value="GLG1"/>
</dbReference>
<keyword evidence="6 9" id="KW-0472">Membrane</keyword>
<evidence type="ECO:0000256" key="4">
    <source>
        <dbReference type="ARBA" id="ARBA00022737"/>
    </source>
</evidence>
<feature type="repeat" description="Cys-rich GLG1" evidence="8">
    <location>
        <begin position="684"/>
        <end position="744"/>
    </location>
</feature>
<organism evidence="10 11">
    <name type="scientific">Strigamia maritima</name>
    <name type="common">European centipede</name>
    <name type="synonym">Geophilus maritimus</name>
    <dbReference type="NCBI Taxonomy" id="126957"/>
    <lineage>
        <taxon>Eukaryota</taxon>
        <taxon>Metazoa</taxon>
        <taxon>Ecdysozoa</taxon>
        <taxon>Arthropoda</taxon>
        <taxon>Myriapoda</taxon>
        <taxon>Chilopoda</taxon>
        <taxon>Pleurostigmophora</taxon>
        <taxon>Geophilomorpha</taxon>
        <taxon>Linotaeniidae</taxon>
        <taxon>Strigamia</taxon>
    </lineage>
</organism>
<keyword evidence="5 9" id="KW-1133">Transmembrane helix</keyword>
<evidence type="ECO:0000313" key="10">
    <source>
        <dbReference type="EnsemblMetazoa" id="SMAR008658-PA"/>
    </source>
</evidence>
<reference evidence="10" key="2">
    <citation type="submission" date="2015-02" db="UniProtKB">
        <authorList>
            <consortium name="EnsemblMetazoa"/>
        </authorList>
    </citation>
    <scope>IDENTIFICATION</scope>
</reference>
<dbReference type="Proteomes" id="UP000014500">
    <property type="component" value="Unassembled WGS sequence"/>
</dbReference>
<dbReference type="STRING" id="126957.T1J4W1"/>
<evidence type="ECO:0000313" key="11">
    <source>
        <dbReference type="Proteomes" id="UP000014500"/>
    </source>
</evidence>
<keyword evidence="4" id="KW-0677">Repeat</keyword>
<dbReference type="AlphaFoldDB" id="T1J4W1"/>
<evidence type="ECO:0000256" key="1">
    <source>
        <dbReference type="ARBA" id="ARBA00004479"/>
    </source>
</evidence>
<evidence type="ECO:0000256" key="6">
    <source>
        <dbReference type="ARBA" id="ARBA00023136"/>
    </source>
</evidence>
<proteinExistence type="predicted"/>
<keyword evidence="2 9" id="KW-0812">Transmembrane</keyword>
<feature type="repeat" description="Cys-rich GLG1" evidence="8">
    <location>
        <begin position="928"/>
        <end position="988"/>
    </location>
</feature>
<dbReference type="GO" id="GO:0017134">
    <property type="term" value="F:fibroblast growth factor binding"/>
    <property type="evidence" value="ECO:0007669"/>
    <property type="project" value="TreeGrafter"/>
</dbReference>
<feature type="repeat" description="Cys-rich GLG1" evidence="8">
    <location>
        <begin position="553"/>
        <end position="616"/>
    </location>
</feature>
<keyword evidence="3" id="KW-0732">Signal</keyword>
<dbReference type="PhylomeDB" id="T1J4W1"/>
<dbReference type="EMBL" id="JH431850">
    <property type="status" value="NOT_ANNOTATED_CDS"/>
    <property type="molecule type" value="Genomic_DNA"/>
</dbReference>
<dbReference type="PROSITE" id="PS51289">
    <property type="entry name" value="GLG1_C_RICH"/>
    <property type="match status" value="8"/>
</dbReference>
<dbReference type="OMA" id="MMECLIE"/>
<feature type="repeat" description="Cys-rich GLG1" evidence="8">
    <location>
        <begin position="295"/>
        <end position="355"/>
    </location>
</feature>
<comment type="subcellular location">
    <subcellularLocation>
        <location evidence="1">Membrane</location>
        <topology evidence="1">Single-pass type I membrane protein</topology>
    </subcellularLocation>
</comment>
<accession>T1J4W1</accession>
<dbReference type="Pfam" id="PF00839">
    <property type="entry name" value="Cys_rich_FGFR"/>
    <property type="match status" value="15"/>
</dbReference>
<evidence type="ECO:0000256" key="5">
    <source>
        <dbReference type="ARBA" id="ARBA00022989"/>
    </source>
</evidence>
<feature type="transmembrane region" description="Helical" evidence="9">
    <location>
        <begin position="1033"/>
        <end position="1056"/>
    </location>
</feature>
<feature type="repeat" description="Cys-rich GLG1" evidence="8">
    <location>
        <begin position="360"/>
        <end position="422"/>
    </location>
</feature>
<dbReference type="EnsemblMetazoa" id="SMAR008658-RA">
    <property type="protein sequence ID" value="SMAR008658-PA"/>
    <property type="gene ID" value="SMAR008658"/>
</dbReference>
<evidence type="ECO:0000256" key="8">
    <source>
        <dbReference type="PROSITE-ProRule" id="PRU00622"/>
    </source>
</evidence>
<dbReference type="InterPro" id="IPR001893">
    <property type="entry name" value="Cys-rich_GLG1_repeat"/>
</dbReference>
<feature type="repeat" description="Cys-rich GLG1" evidence="8">
    <location>
        <begin position="800"/>
        <end position="867"/>
    </location>
</feature>
<dbReference type="InterPro" id="IPR017873">
    <property type="entry name" value="Cys-rich_GLG1_repeat_euk"/>
</dbReference>